<evidence type="ECO:0000313" key="3">
    <source>
        <dbReference type="EMBL" id="MFC0542777.1"/>
    </source>
</evidence>
<accession>A0ABV6MRK1</accession>
<comment type="caution">
    <text evidence="3">The sequence shown here is derived from an EMBL/GenBank/DDBJ whole genome shotgun (WGS) entry which is preliminary data.</text>
</comment>
<dbReference type="InterPro" id="IPR035992">
    <property type="entry name" value="Ricin_B-like_lectins"/>
</dbReference>
<gene>
    <name evidence="3" type="ORF">ACFFH7_14865</name>
</gene>
<dbReference type="CDD" id="cd15482">
    <property type="entry name" value="Sialidase_non-viral"/>
    <property type="match status" value="1"/>
</dbReference>
<feature type="chain" id="PRO_5047380746" evidence="1">
    <location>
        <begin position="20"/>
        <end position="574"/>
    </location>
</feature>
<dbReference type="InterPro" id="IPR036278">
    <property type="entry name" value="Sialidase_sf"/>
</dbReference>
<dbReference type="RefSeq" id="WP_273941192.1">
    <property type="nucleotide sequence ID" value="NZ_CP097263.1"/>
</dbReference>
<dbReference type="InterPro" id="IPR000772">
    <property type="entry name" value="Ricin_B_lectin"/>
</dbReference>
<dbReference type="PANTHER" id="PTHR38792">
    <property type="entry name" value="BNR/ASP-BOX REPEAT DOMAIN PROTEIN (AFU_ORTHOLOGUE AFUA_7G06430)-RELATED"/>
    <property type="match status" value="1"/>
</dbReference>
<organism evidence="3 4">
    <name type="scientific">Kutzneria chonburiensis</name>
    <dbReference type="NCBI Taxonomy" id="1483604"/>
    <lineage>
        <taxon>Bacteria</taxon>
        <taxon>Bacillati</taxon>
        <taxon>Actinomycetota</taxon>
        <taxon>Actinomycetes</taxon>
        <taxon>Pseudonocardiales</taxon>
        <taxon>Pseudonocardiaceae</taxon>
        <taxon>Kutzneria</taxon>
    </lineage>
</organism>
<evidence type="ECO:0000256" key="1">
    <source>
        <dbReference type="SAM" id="SignalP"/>
    </source>
</evidence>
<evidence type="ECO:0000313" key="4">
    <source>
        <dbReference type="Proteomes" id="UP001589810"/>
    </source>
</evidence>
<dbReference type="SUPFAM" id="SSF50370">
    <property type="entry name" value="Ricin B-like lectins"/>
    <property type="match status" value="1"/>
</dbReference>
<keyword evidence="4" id="KW-1185">Reference proteome</keyword>
<protein>
    <submittedName>
        <fullName evidence="3">RICIN domain-containing protein</fullName>
    </submittedName>
</protein>
<name>A0ABV6MRK1_9PSEU</name>
<dbReference type="SUPFAM" id="SSF50939">
    <property type="entry name" value="Sialidases"/>
    <property type="match status" value="1"/>
</dbReference>
<dbReference type="CDD" id="cd00161">
    <property type="entry name" value="beta-trefoil_Ricin-like"/>
    <property type="match status" value="1"/>
</dbReference>
<keyword evidence="1" id="KW-0732">Signal</keyword>
<feature type="signal peptide" evidence="1">
    <location>
        <begin position="1"/>
        <end position="19"/>
    </location>
</feature>
<evidence type="ECO:0000259" key="2">
    <source>
        <dbReference type="Pfam" id="PF14200"/>
    </source>
</evidence>
<dbReference type="Proteomes" id="UP001589810">
    <property type="component" value="Unassembled WGS sequence"/>
</dbReference>
<dbReference type="PROSITE" id="PS50231">
    <property type="entry name" value="RICIN_B_LECTIN"/>
    <property type="match status" value="1"/>
</dbReference>
<feature type="domain" description="Ricin B lectin" evidence="2">
    <location>
        <begin position="431"/>
        <end position="508"/>
    </location>
</feature>
<dbReference type="PANTHER" id="PTHR38792:SF3">
    <property type="entry name" value="BNR_ASP-BOX REPEAT DOMAIN PROTEIN (AFU_ORTHOLOGUE AFUA_7G06430)-RELATED"/>
    <property type="match status" value="1"/>
</dbReference>
<sequence>MALLIAVALVLSVCAPAQAQTSSVQTVFTPTAAAGYVNPGVMYARALTLQHNGSANGTMLSTFEVYTNSTPYFPVYQSTDGGHSWSYLSRVTDTVNGFGMRWNPQIYELPAPLGTLPAGTLLEAGLSVPADRTSTEILLYASTDRGRSWKLLSSVAKGGPAWVNDPNTPIWEPFLLMSNGKLIVYYSDQRQNPVHSQKLVHQTSTDGVHWRPVVDDVAYPAQSARPGMATVAAIGGGRWIMTYEYCGAPAGSCPAYYRIATDPEKFAAADDHQIVLNDGTKPCCQPYVVWTPSGGPNGTIVVTTGGQTALSINTAGGDPTAWRSQASNAPGGYSRSLMLMPDGNTVMTLTGGYHDSNYLNQVQYAFDHIAPGISSGATYTLTNGRTTLTSPITRQPDGYFRLKDEQEWSIVQQTDGSYTLTSRRNGDSSPQWTLTQTALPDLTAGDFTLQNDFGKYLEIPAGSTAAGTQADQWWYADQPWHLWHFTAATGGYRIVNVQSGLALTDTGSITQTAVGGDNQVWTLVPKGSRFLVRNVGTGRFLTIAQGVPTDLAKALSWTEIDTPDQYWTVRRINN</sequence>
<dbReference type="Gene3D" id="2.80.10.50">
    <property type="match status" value="2"/>
</dbReference>
<dbReference type="Pfam" id="PF14200">
    <property type="entry name" value="RicinB_lectin_2"/>
    <property type="match status" value="1"/>
</dbReference>
<dbReference type="EMBL" id="JBHLUD010000004">
    <property type="protein sequence ID" value="MFC0542777.1"/>
    <property type="molecule type" value="Genomic_DNA"/>
</dbReference>
<reference evidence="3 4" key="1">
    <citation type="submission" date="2024-09" db="EMBL/GenBank/DDBJ databases">
        <authorList>
            <person name="Sun Q."/>
            <person name="Mori K."/>
        </authorList>
    </citation>
    <scope>NUCLEOTIDE SEQUENCE [LARGE SCALE GENOMIC DNA]</scope>
    <source>
        <strain evidence="3 4">TBRC 1432</strain>
    </source>
</reference>
<dbReference type="Gene3D" id="2.120.10.10">
    <property type="match status" value="1"/>
</dbReference>
<proteinExistence type="predicted"/>